<keyword evidence="1" id="KW-0812">Transmembrane</keyword>
<keyword evidence="1" id="KW-1133">Transmembrane helix</keyword>
<evidence type="ECO:0000256" key="1">
    <source>
        <dbReference type="SAM" id="Phobius"/>
    </source>
</evidence>
<sequence>MSCSSRIGVLNYDFFDNIPTYLINVEKANKDASELNTDDNCVSFSKQHTINNTDIGKQICEQFIKLCKQLPNIKNYNITDPNYRKDWDFLSYWLNSKLRESELNGTICPKKFYDGMENHCMNTLSRFVSSTNLIYHINEDDLNRMKALYILHNNYSKLDTILNNSTSPKPELLLEPSDICSYTYSSAKYMCDDKYKEYCKQLDKFKTKYEKLFITAKSKGKEFANNFKKITDYDNSNIISTTIIGSAVGLIPLLGILYKFTPMGQMFNSKKWNLSINYDNNIDEIRKTSLLDYENEQLNLKQEKYNIEYHPASIL</sequence>
<dbReference type="VEuPathDB" id="PlasmoDB:PVPAM_110071000"/>
<accession>A0A1G4EBX2</accession>
<dbReference type="InterPro" id="IPR008780">
    <property type="entry name" value="Plasmodium_Vir"/>
</dbReference>
<evidence type="ECO:0000313" key="2">
    <source>
        <dbReference type="EMBL" id="SCA59546.1"/>
    </source>
</evidence>
<dbReference type="EMBL" id="FLYH01000012">
    <property type="protein sequence ID" value="SCA59546.1"/>
    <property type="molecule type" value="Genomic_DNA"/>
</dbReference>
<organism evidence="2 3">
    <name type="scientific">Plasmodium vivax</name>
    <name type="common">malaria parasite P. vivax</name>
    <dbReference type="NCBI Taxonomy" id="5855"/>
    <lineage>
        <taxon>Eukaryota</taxon>
        <taxon>Sar</taxon>
        <taxon>Alveolata</taxon>
        <taxon>Apicomplexa</taxon>
        <taxon>Aconoidasida</taxon>
        <taxon>Haemosporida</taxon>
        <taxon>Plasmodiidae</taxon>
        <taxon>Plasmodium</taxon>
        <taxon>Plasmodium (Plasmodium)</taxon>
    </lineage>
</organism>
<dbReference type="VEuPathDB" id="PlasmoDB:PVW1_140086300"/>
<reference evidence="2 3" key="1">
    <citation type="submission" date="2016-07" db="EMBL/GenBank/DDBJ databases">
        <authorList>
            <consortium name="Pathogen Informatics"/>
        </authorList>
    </citation>
    <scope>NUCLEOTIDE SEQUENCE [LARGE SCALE GENOMIC DNA]</scope>
</reference>
<dbReference type="AlphaFoldDB" id="A0A1G4EBX2"/>
<feature type="transmembrane region" description="Helical" evidence="1">
    <location>
        <begin position="238"/>
        <end position="261"/>
    </location>
</feature>
<gene>
    <name evidence="2" type="ORF">PVT01_000015300</name>
</gene>
<keyword evidence="1" id="KW-0472">Membrane</keyword>
<dbReference type="Pfam" id="PF05795">
    <property type="entry name" value="Plasmodium_Vir"/>
    <property type="match status" value="1"/>
</dbReference>
<dbReference type="VEuPathDB" id="PlasmoDB:PVP01_0010400"/>
<evidence type="ECO:0000313" key="3">
    <source>
        <dbReference type="Proteomes" id="UP000196402"/>
    </source>
</evidence>
<dbReference type="Proteomes" id="UP000196402">
    <property type="component" value="Unassembled WGS sequence"/>
</dbReference>
<name>A0A1G4EBX2_PLAVI</name>
<proteinExistence type="predicted"/>
<protein>
    <submittedName>
        <fullName evidence="2">VIR protein</fullName>
    </submittedName>
</protein>